<sequence>MKFVVAICLLFALIGVALGLKDPICGEPHSGDGQGAIRCAAYMPKWTYNSAANECISFIYGGCGGNANRFGSQAECEEKCKE</sequence>
<gene>
    <name evidence="8" type="primary">LOC115631683</name>
</gene>
<evidence type="ECO:0000313" key="8">
    <source>
        <dbReference type="RefSeq" id="XP_030384359.1"/>
    </source>
</evidence>
<keyword evidence="7" id="KW-1185">Reference proteome</keyword>
<evidence type="ECO:0000256" key="1">
    <source>
        <dbReference type="ARBA" id="ARBA00022690"/>
    </source>
</evidence>
<dbReference type="InterPro" id="IPR002223">
    <property type="entry name" value="Kunitz_BPTI"/>
</dbReference>
<dbReference type="PANTHER" id="PTHR46751">
    <property type="entry name" value="EPPIN"/>
    <property type="match status" value="1"/>
</dbReference>
<name>A0A6J2U7R3_DROLE</name>
<proteinExistence type="inferred from homology"/>
<evidence type="ECO:0000313" key="7">
    <source>
        <dbReference type="Proteomes" id="UP000504634"/>
    </source>
</evidence>
<feature type="domain" description="BPTI/Kunitz inhibitor" evidence="6">
    <location>
        <begin position="25"/>
        <end position="80"/>
    </location>
</feature>
<dbReference type="SMART" id="SM00131">
    <property type="entry name" value="KU"/>
    <property type="match status" value="1"/>
</dbReference>
<dbReference type="PROSITE" id="PS50279">
    <property type="entry name" value="BPTI_KUNITZ_2"/>
    <property type="match status" value="1"/>
</dbReference>
<keyword evidence="3" id="KW-1015">Disulfide bond</keyword>
<dbReference type="Gene3D" id="4.10.410.10">
    <property type="entry name" value="Pancreatic trypsin inhibitor Kunitz domain"/>
    <property type="match status" value="1"/>
</dbReference>
<keyword evidence="1 8" id="KW-0646">Protease inhibitor</keyword>
<dbReference type="CDD" id="cd22634">
    <property type="entry name" value="Kunitz_SCI-I-like"/>
    <property type="match status" value="1"/>
</dbReference>
<evidence type="ECO:0000259" key="6">
    <source>
        <dbReference type="PROSITE" id="PS50279"/>
    </source>
</evidence>
<organism evidence="7 8">
    <name type="scientific">Drosophila lebanonensis</name>
    <name type="common">Fruit fly</name>
    <name type="synonym">Scaptodrosophila lebanonensis</name>
    <dbReference type="NCBI Taxonomy" id="7225"/>
    <lineage>
        <taxon>Eukaryota</taxon>
        <taxon>Metazoa</taxon>
        <taxon>Ecdysozoa</taxon>
        <taxon>Arthropoda</taxon>
        <taxon>Hexapoda</taxon>
        <taxon>Insecta</taxon>
        <taxon>Pterygota</taxon>
        <taxon>Neoptera</taxon>
        <taxon>Endopterygota</taxon>
        <taxon>Diptera</taxon>
        <taxon>Brachycera</taxon>
        <taxon>Muscomorpha</taxon>
        <taxon>Ephydroidea</taxon>
        <taxon>Drosophilidae</taxon>
        <taxon>Scaptodrosophila</taxon>
    </lineage>
</organism>
<dbReference type="GeneID" id="115631683"/>
<comment type="similarity">
    <text evidence="4">Belongs to the venom Kunitz-type family. 03 (sub-Kunitz) subfamily.</text>
</comment>
<dbReference type="Proteomes" id="UP000504634">
    <property type="component" value="Unplaced"/>
</dbReference>
<feature type="chain" id="PRO_5026670465" evidence="5">
    <location>
        <begin position="20"/>
        <end position="82"/>
    </location>
</feature>
<dbReference type="InterPro" id="IPR020901">
    <property type="entry name" value="Prtase_inh_Kunz-CS"/>
</dbReference>
<dbReference type="InterPro" id="IPR036880">
    <property type="entry name" value="Kunitz_BPTI_sf"/>
</dbReference>
<dbReference type="AlphaFoldDB" id="A0A6J2U7R3"/>
<reference evidence="8" key="1">
    <citation type="submission" date="2025-08" db="UniProtKB">
        <authorList>
            <consortium name="RefSeq"/>
        </authorList>
    </citation>
    <scope>IDENTIFICATION</scope>
    <source>
        <strain evidence="8">11010-0011.00</strain>
        <tissue evidence="8">Whole body</tissue>
    </source>
</reference>
<dbReference type="SUPFAM" id="SSF57362">
    <property type="entry name" value="BPTI-like"/>
    <property type="match status" value="1"/>
</dbReference>
<keyword evidence="2 8" id="KW-0722">Serine protease inhibitor</keyword>
<evidence type="ECO:0000256" key="4">
    <source>
        <dbReference type="ARBA" id="ARBA00038506"/>
    </source>
</evidence>
<evidence type="ECO:0000256" key="5">
    <source>
        <dbReference type="SAM" id="SignalP"/>
    </source>
</evidence>
<dbReference type="PRINTS" id="PR00759">
    <property type="entry name" value="BASICPTASE"/>
</dbReference>
<dbReference type="GO" id="GO:0004867">
    <property type="term" value="F:serine-type endopeptidase inhibitor activity"/>
    <property type="evidence" value="ECO:0007669"/>
    <property type="project" value="UniProtKB-KW"/>
</dbReference>
<protein>
    <submittedName>
        <fullName evidence="8">Male accessory gland serine protease inhibitor-like</fullName>
    </submittedName>
</protein>
<dbReference type="InterPro" id="IPR051388">
    <property type="entry name" value="Serpin_venom_toxin"/>
</dbReference>
<feature type="signal peptide" evidence="5">
    <location>
        <begin position="1"/>
        <end position="19"/>
    </location>
</feature>
<dbReference type="RefSeq" id="XP_030384359.1">
    <property type="nucleotide sequence ID" value="XM_030528499.1"/>
</dbReference>
<dbReference type="Pfam" id="PF00014">
    <property type="entry name" value="Kunitz_BPTI"/>
    <property type="match status" value="1"/>
</dbReference>
<evidence type="ECO:0000256" key="3">
    <source>
        <dbReference type="ARBA" id="ARBA00023157"/>
    </source>
</evidence>
<dbReference type="OrthoDB" id="4473401at2759"/>
<dbReference type="PANTHER" id="PTHR46751:SF1">
    <property type="entry name" value="WAP FOUR-DISULFIDE CORE DOMAIN PROTEIN 6A"/>
    <property type="match status" value="1"/>
</dbReference>
<dbReference type="FunFam" id="4.10.410.10:FF:000020">
    <property type="entry name" value="Collagen, type VI, alpha 3"/>
    <property type="match status" value="1"/>
</dbReference>
<keyword evidence="5" id="KW-0732">Signal</keyword>
<accession>A0A6J2U7R3</accession>
<evidence type="ECO:0000256" key="2">
    <source>
        <dbReference type="ARBA" id="ARBA00022900"/>
    </source>
</evidence>
<dbReference type="PROSITE" id="PS00280">
    <property type="entry name" value="BPTI_KUNITZ_1"/>
    <property type="match status" value="1"/>
</dbReference>